<reference evidence="2" key="1">
    <citation type="submission" date="2019-10" db="EMBL/GenBank/DDBJ databases">
        <authorList>
            <consortium name="DOE Joint Genome Institute"/>
            <person name="Kuo A."/>
            <person name="Miyauchi S."/>
            <person name="Kiss E."/>
            <person name="Drula E."/>
            <person name="Kohler A."/>
            <person name="Sanchez-Garcia M."/>
            <person name="Andreopoulos B."/>
            <person name="Barry K.W."/>
            <person name="Bonito G."/>
            <person name="Buee M."/>
            <person name="Carver A."/>
            <person name="Chen C."/>
            <person name="Cichocki N."/>
            <person name="Clum A."/>
            <person name="Culley D."/>
            <person name="Crous P.W."/>
            <person name="Fauchery L."/>
            <person name="Girlanda M."/>
            <person name="Hayes R."/>
            <person name="Keri Z."/>
            <person name="LaButti K."/>
            <person name="Lipzen A."/>
            <person name="Lombard V."/>
            <person name="Magnuson J."/>
            <person name="Maillard F."/>
            <person name="Morin E."/>
            <person name="Murat C."/>
            <person name="Nolan M."/>
            <person name="Ohm R."/>
            <person name="Pangilinan J."/>
            <person name="Pereira M."/>
            <person name="Perotto S."/>
            <person name="Peter M."/>
            <person name="Riley R."/>
            <person name="Sitrit Y."/>
            <person name="Stielow B."/>
            <person name="Szollosi G."/>
            <person name="Zifcakova L."/>
            <person name="Stursova M."/>
            <person name="Spatafora J.W."/>
            <person name="Tedersoo L."/>
            <person name="Vaario L.-M."/>
            <person name="Yamada A."/>
            <person name="Yan M."/>
            <person name="Wang P."/>
            <person name="Xu J."/>
            <person name="Bruns T."/>
            <person name="Baldrian P."/>
            <person name="Vilgalys R."/>
            <person name="Henrissat B."/>
            <person name="Grigoriev I.V."/>
            <person name="Hibbett D."/>
            <person name="Nagy L.G."/>
            <person name="Martin F.M."/>
        </authorList>
    </citation>
    <scope>NUCLEOTIDE SEQUENCE</scope>
    <source>
        <strain evidence="2">Prilba</strain>
    </source>
</reference>
<dbReference type="Gene3D" id="3.10.450.50">
    <property type="match status" value="1"/>
</dbReference>
<dbReference type="OrthoDB" id="2400485at2759"/>
<dbReference type="AlphaFoldDB" id="A0A9P5MU66"/>
<protein>
    <submittedName>
        <fullName evidence="2">Uncharacterized protein</fullName>
    </submittedName>
</protein>
<dbReference type="EMBL" id="WHVB01000010">
    <property type="protein sequence ID" value="KAF8478963.1"/>
    <property type="molecule type" value="Genomic_DNA"/>
</dbReference>
<gene>
    <name evidence="2" type="ORF">DFH94DRAFT_34561</name>
</gene>
<proteinExistence type="predicted"/>
<sequence>MASVPSSPTSPISPLPTQTYHTSILPRSIPTAALLDSAVGGAHYSGVESVNERRRSVRGHAHHTLHDGGGVSLARRRSSALPSMPNPYHLSVLDDIKDMYEGFATKEMLQKRWRKDAEYEDPYTRCKGFSEIAPQWYALPRMYTKLTVTGRRVLASTEHPNRLILWQKHEYTIRVTGSKKAVESILVIDFDEEGKIARMVDQRRGQDPPTRWGAQQLRRLNGRVVPWVPWLSSHPKARPNCH</sequence>
<reference evidence="2" key="2">
    <citation type="journal article" date="2020" name="Nat. Commun.">
        <title>Large-scale genome sequencing of mycorrhizal fungi provides insights into the early evolution of symbiotic traits.</title>
        <authorList>
            <person name="Miyauchi S."/>
            <person name="Kiss E."/>
            <person name="Kuo A."/>
            <person name="Drula E."/>
            <person name="Kohler A."/>
            <person name="Sanchez-Garcia M."/>
            <person name="Morin E."/>
            <person name="Andreopoulos B."/>
            <person name="Barry K.W."/>
            <person name="Bonito G."/>
            <person name="Buee M."/>
            <person name="Carver A."/>
            <person name="Chen C."/>
            <person name="Cichocki N."/>
            <person name="Clum A."/>
            <person name="Culley D."/>
            <person name="Crous P.W."/>
            <person name="Fauchery L."/>
            <person name="Girlanda M."/>
            <person name="Hayes R.D."/>
            <person name="Keri Z."/>
            <person name="LaButti K."/>
            <person name="Lipzen A."/>
            <person name="Lombard V."/>
            <person name="Magnuson J."/>
            <person name="Maillard F."/>
            <person name="Murat C."/>
            <person name="Nolan M."/>
            <person name="Ohm R.A."/>
            <person name="Pangilinan J."/>
            <person name="Pereira M.F."/>
            <person name="Perotto S."/>
            <person name="Peter M."/>
            <person name="Pfister S."/>
            <person name="Riley R."/>
            <person name="Sitrit Y."/>
            <person name="Stielow J.B."/>
            <person name="Szollosi G."/>
            <person name="Zifcakova L."/>
            <person name="Stursova M."/>
            <person name="Spatafora J.W."/>
            <person name="Tedersoo L."/>
            <person name="Vaario L.M."/>
            <person name="Yamada A."/>
            <person name="Yan M."/>
            <person name="Wang P."/>
            <person name="Xu J."/>
            <person name="Bruns T."/>
            <person name="Baldrian P."/>
            <person name="Vilgalys R."/>
            <person name="Dunand C."/>
            <person name="Henrissat B."/>
            <person name="Grigoriev I.V."/>
            <person name="Hibbett D."/>
            <person name="Nagy L.G."/>
            <person name="Martin F.M."/>
        </authorList>
    </citation>
    <scope>NUCLEOTIDE SEQUENCE</scope>
    <source>
        <strain evidence="2">Prilba</strain>
    </source>
</reference>
<keyword evidence="3" id="KW-1185">Reference proteome</keyword>
<dbReference type="Proteomes" id="UP000759537">
    <property type="component" value="Unassembled WGS sequence"/>
</dbReference>
<comment type="caution">
    <text evidence="2">The sequence shown here is derived from an EMBL/GenBank/DDBJ whole genome shotgun (WGS) entry which is preliminary data.</text>
</comment>
<evidence type="ECO:0000256" key="1">
    <source>
        <dbReference type="SAM" id="MobiDB-lite"/>
    </source>
</evidence>
<dbReference type="SUPFAM" id="SSF54427">
    <property type="entry name" value="NTF2-like"/>
    <property type="match status" value="1"/>
</dbReference>
<evidence type="ECO:0000313" key="2">
    <source>
        <dbReference type="EMBL" id="KAF8478963.1"/>
    </source>
</evidence>
<evidence type="ECO:0000313" key="3">
    <source>
        <dbReference type="Proteomes" id="UP000759537"/>
    </source>
</evidence>
<name>A0A9P5MU66_9AGAM</name>
<accession>A0A9P5MU66</accession>
<dbReference type="InterPro" id="IPR032710">
    <property type="entry name" value="NTF2-like_dom_sf"/>
</dbReference>
<dbReference type="PANTHER" id="PTHR34213">
    <property type="entry name" value="NUCLEAR TRANSPORT FACTOR 2 (NTF2) FAMILY PROTEIN"/>
    <property type="match status" value="1"/>
</dbReference>
<feature type="region of interest" description="Disordered" evidence="1">
    <location>
        <begin position="54"/>
        <end position="77"/>
    </location>
</feature>
<organism evidence="2 3">
    <name type="scientific">Russula ochroleuca</name>
    <dbReference type="NCBI Taxonomy" id="152965"/>
    <lineage>
        <taxon>Eukaryota</taxon>
        <taxon>Fungi</taxon>
        <taxon>Dikarya</taxon>
        <taxon>Basidiomycota</taxon>
        <taxon>Agaricomycotina</taxon>
        <taxon>Agaricomycetes</taxon>
        <taxon>Russulales</taxon>
        <taxon>Russulaceae</taxon>
        <taxon>Russula</taxon>
    </lineage>
</organism>
<dbReference type="PANTHER" id="PTHR34213:SF2">
    <property type="entry name" value="NUCLEAR TRANSPORT FACTOR 2 (NTF2) FAMILY PROTEIN"/>
    <property type="match status" value="1"/>
</dbReference>